<dbReference type="Proteomes" id="UP000290365">
    <property type="component" value="Chromosome"/>
</dbReference>
<keyword evidence="2" id="KW-1185">Reference proteome</keyword>
<accession>A0A4P6K0L5</accession>
<name>A0A4P6K0L5_KTERU</name>
<organism evidence="1 2">
    <name type="scientific">Ktedonosporobacter rubrisoli</name>
    <dbReference type="NCBI Taxonomy" id="2509675"/>
    <lineage>
        <taxon>Bacteria</taxon>
        <taxon>Bacillati</taxon>
        <taxon>Chloroflexota</taxon>
        <taxon>Ktedonobacteria</taxon>
        <taxon>Ktedonobacterales</taxon>
        <taxon>Ktedonosporobacteraceae</taxon>
        <taxon>Ktedonosporobacter</taxon>
    </lineage>
</organism>
<dbReference type="KEGG" id="kbs:EPA93_37300"/>
<dbReference type="EMBL" id="CP035758">
    <property type="protein sequence ID" value="QBD81332.1"/>
    <property type="molecule type" value="Genomic_DNA"/>
</dbReference>
<dbReference type="OrthoDB" id="162726at2"/>
<sequence>MNFDDILFGRRIRQNHALEHATITILSGMIPDLSVSARSSSEGFIIFGNVDLGLLRRALDEALSRLKAGEAELAIHPNCGTNLAVGVTLVTVGTLLGLASSHTRTRVATAAASSIAGWAAARPLGEYIQKHFTTLPDLEGVRVTEIARRQFLGFTYIDVRTVQE</sequence>
<protein>
    <submittedName>
        <fullName evidence="1">Uncharacterized protein</fullName>
    </submittedName>
</protein>
<dbReference type="AlphaFoldDB" id="A0A4P6K0L5"/>
<dbReference type="RefSeq" id="WP_129892393.1">
    <property type="nucleotide sequence ID" value="NZ_CP035758.1"/>
</dbReference>
<evidence type="ECO:0000313" key="2">
    <source>
        <dbReference type="Proteomes" id="UP000290365"/>
    </source>
</evidence>
<proteinExistence type="predicted"/>
<gene>
    <name evidence="1" type="ORF">EPA93_37300</name>
</gene>
<dbReference type="Pfam" id="PF19928">
    <property type="entry name" value="DUF6391"/>
    <property type="match status" value="1"/>
</dbReference>
<reference evidence="1 2" key="1">
    <citation type="submission" date="2019-01" db="EMBL/GenBank/DDBJ databases">
        <title>Ktedonosporobacter rubrisoli SCAWS-G2.</title>
        <authorList>
            <person name="Huang Y."/>
            <person name="Yan B."/>
        </authorList>
    </citation>
    <scope>NUCLEOTIDE SEQUENCE [LARGE SCALE GENOMIC DNA]</scope>
    <source>
        <strain evidence="1 2">SCAWS-G2</strain>
    </source>
</reference>
<evidence type="ECO:0000313" key="1">
    <source>
        <dbReference type="EMBL" id="QBD81332.1"/>
    </source>
</evidence>